<dbReference type="GeneID" id="36601621"/>
<dbReference type="AlphaFoldDB" id="A0A2T4B769"/>
<sequence length="110" mass="12500">MRLQRIPSCQLAAPALCCAARGTGKIRSRRDVDEYRPRTCSGQMSLCMYLFAGLCPPAMQHPHKYQCKREYLETCRGPPFWYPGNDPGCRAAVFGGRLYGVREARFYTSK</sequence>
<proteinExistence type="predicted"/>
<keyword evidence="2" id="KW-1185">Reference proteome</keyword>
<dbReference type="EMBL" id="KZ680215">
    <property type="protein sequence ID" value="PTB65150.1"/>
    <property type="molecule type" value="Genomic_DNA"/>
</dbReference>
<dbReference type="Proteomes" id="UP000241546">
    <property type="component" value="Unassembled WGS sequence"/>
</dbReference>
<evidence type="ECO:0000313" key="2">
    <source>
        <dbReference type="Proteomes" id="UP000241546"/>
    </source>
</evidence>
<dbReference type="RefSeq" id="XP_024748470.1">
    <property type="nucleotide sequence ID" value="XM_024893503.1"/>
</dbReference>
<name>A0A2T4B769_9HYPO</name>
<protein>
    <submittedName>
        <fullName evidence="1">Uncharacterized protein</fullName>
    </submittedName>
</protein>
<evidence type="ECO:0000313" key="1">
    <source>
        <dbReference type="EMBL" id="PTB65150.1"/>
    </source>
</evidence>
<accession>A0A2T4B769</accession>
<gene>
    <name evidence="1" type="ORF">BBK36DRAFT_1142155</name>
</gene>
<reference evidence="2" key="1">
    <citation type="submission" date="2016-07" db="EMBL/GenBank/DDBJ databases">
        <title>Multiple horizontal gene transfer events from other fungi enriched the ability of initially mycotrophic Trichoderma (Ascomycota) to feed on dead plant biomass.</title>
        <authorList>
            <consortium name="DOE Joint Genome Institute"/>
            <person name="Atanasova L."/>
            <person name="Chenthamara K."/>
            <person name="Zhang J."/>
            <person name="Grujic M."/>
            <person name="Henrissat B."/>
            <person name="Kuo A."/>
            <person name="Aerts A."/>
            <person name="Salamov A."/>
            <person name="Lipzen A."/>
            <person name="Labutti K."/>
            <person name="Barry K."/>
            <person name="Miao Y."/>
            <person name="Rahimi M.J."/>
            <person name="Shen Q."/>
            <person name="Grigoriev I.V."/>
            <person name="Kubicek C.P."/>
            <person name="Druzhinina I.S."/>
        </authorList>
    </citation>
    <scope>NUCLEOTIDE SEQUENCE [LARGE SCALE GENOMIC DNA]</scope>
    <source>
        <strain evidence="2">TUCIM 6016</strain>
    </source>
</reference>
<organism evidence="1 2">
    <name type="scientific">Trichoderma citrinoviride</name>
    <dbReference type="NCBI Taxonomy" id="58853"/>
    <lineage>
        <taxon>Eukaryota</taxon>
        <taxon>Fungi</taxon>
        <taxon>Dikarya</taxon>
        <taxon>Ascomycota</taxon>
        <taxon>Pezizomycotina</taxon>
        <taxon>Sordariomycetes</taxon>
        <taxon>Hypocreomycetidae</taxon>
        <taxon>Hypocreales</taxon>
        <taxon>Hypocreaceae</taxon>
        <taxon>Trichoderma</taxon>
    </lineage>
</organism>